<dbReference type="Pfam" id="PF00072">
    <property type="entry name" value="Response_reg"/>
    <property type="match status" value="1"/>
</dbReference>
<dbReference type="InterPro" id="IPR001789">
    <property type="entry name" value="Sig_transdc_resp-reg_receiver"/>
</dbReference>
<keyword evidence="3" id="KW-0597">Phosphoprotein</keyword>
<feature type="modified residue" description="4-aspartylphosphate" evidence="3">
    <location>
        <position position="57"/>
    </location>
</feature>
<dbReference type="AlphaFoldDB" id="A0AAW4WL37"/>
<evidence type="ECO:0000256" key="1">
    <source>
        <dbReference type="ARBA" id="ARBA00018672"/>
    </source>
</evidence>
<reference evidence="6" key="1">
    <citation type="submission" date="2021-10" db="EMBL/GenBank/DDBJ databases">
        <title>Anaerobic single-cell dispensing facilitates the cultivation of human gut bacteria.</title>
        <authorList>
            <person name="Afrizal A."/>
        </authorList>
    </citation>
    <scope>NUCLEOTIDE SEQUENCE</scope>
    <source>
        <strain evidence="6">CLA-AA-H204</strain>
    </source>
</reference>
<evidence type="ECO:0000256" key="3">
    <source>
        <dbReference type="PROSITE-ProRule" id="PRU00169"/>
    </source>
</evidence>
<dbReference type="Proteomes" id="UP001198893">
    <property type="component" value="Unassembled WGS sequence"/>
</dbReference>
<feature type="domain" description="HTH LytTR-type" evidence="5">
    <location>
        <begin position="132"/>
        <end position="201"/>
    </location>
</feature>
<protein>
    <recommendedName>
        <fullName evidence="1">Stage 0 sporulation protein A homolog</fullName>
    </recommendedName>
</protein>
<gene>
    <name evidence="6" type="ORF">LKD47_14275</name>
</gene>
<dbReference type="Pfam" id="PF04397">
    <property type="entry name" value="LytTR"/>
    <property type="match status" value="1"/>
</dbReference>
<dbReference type="CDD" id="cd00156">
    <property type="entry name" value="REC"/>
    <property type="match status" value="1"/>
</dbReference>
<dbReference type="SUPFAM" id="SSF52172">
    <property type="entry name" value="CheY-like"/>
    <property type="match status" value="1"/>
</dbReference>
<evidence type="ECO:0000256" key="2">
    <source>
        <dbReference type="ARBA" id="ARBA00024867"/>
    </source>
</evidence>
<feature type="domain" description="Response regulatory" evidence="4">
    <location>
        <begin position="2"/>
        <end position="120"/>
    </location>
</feature>
<comment type="function">
    <text evidence="2">May play the central regulatory role in sporulation. It may be an element of the effector pathway responsible for the activation of sporulation genes in response to nutritional stress. Spo0A may act in concert with spo0H (a sigma factor) to control the expression of some genes that are critical to the sporulation process.</text>
</comment>
<dbReference type="InterPro" id="IPR046947">
    <property type="entry name" value="LytR-like"/>
</dbReference>
<evidence type="ECO:0000259" key="5">
    <source>
        <dbReference type="PROSITE" id="PS50930"/>
    </source>
</evidence>
<evidence type="ECO:0000259" key="4">
    <source>
        <dbReference type="PROSITE" id="PS50110"/>
    </source>
</evidence>
<dbReference type="InterPro" id="IPR011006">
    <property type="entry name" value="CheY-like_superfamily"/>
</dbReference>
<dbReference type="GO" id="GO:0000156">
    <property type="term" value="F:phosphorelay response regulator activity"/>
    <property type="evidence" value="ECO:0007669"/>
    <property type="project" value="InterPro"/>
</dbReference>
<evidence type="ECO:0000313" key="6">
    <source>
        <dbReference type="EMBL" id="MCC2243445.1"/>
    </source>
</evidence>
<name>A0AAW4WL37_9FIRM</name>
<sequence>MRFAIVDDNIEEIHMTELLIRDWCGSHNITVCCDTFTEGDAFLLSAASNSYDFVLFDIYLKKANGIDLAVSFRKISPKTPIVFLTSSSEYHVEALHVHAFDYLQKPITKAAIHPLLDDLLAVRPVLDSHLFLTVNTNKTKLPILYSDIQYIISDSNYLIIHTSEEIRCRMLFRDVTRTLSEDERFLTINRGVMVNLDYVSSMDGAVCMMNDGASFSMNKKQSNTLQQTYITWQFTQRTKSLLHGGLS</sequence>
<dbReference type="PANTHER" id="PTHR37299:SF1">
    <property type="entry name" value="STAGE 0 SPORULATION PROTEIN A HOMOLOG"/>
    <property type="match status" value="1"/>
</dbReference>
<dbReference type="EMBL" id="JAJEQW010000022">
    <property type="protein sequence ID" value="MCC2243445.1"/>
    <property type="molecule type" value="Genomic_DNA"/>
</dbReference>
<dbReference type="SMART" id="SM00850">
    <property type="entry name" value="LytTR"/>
    <property type="match status" value="1"/>
</dbReference>
<dbReference type="PANTHER" id="PTHR37299">
    <property type="entry name" value="TRANSCRIPTIONAL REGULATOR-RELATED"/>
    <property type="match status" value="1"/>
</dbReference>
<dbReference type="GO" id="GO:0003677">
    <property type="term" value="F:DNA binding"/>
    <property type="evidence" value="ECO:0007669"/>
    <property type="project" value="UniProtKB-KW"/>
</dbReference>
<accession>A0AAW4WL37</accession>
<dbReference type="PROSITE" id="PS50930">
    <property type="entry name" value="HTH_LYTTR"/>
    <property type="match status" value="1"/>
</dbReference>
<comment type="caution">
    <text evidence="6">The sequence shown here is derived from an EMBL/GenBank/DDBJ whole genome shotgun (WGS) entry which is preliminary data.</text>
</comment>
<proteinExistence type="predicted"/>
<dbReference type="Gene3D" id="2.40.50.1020">
    <property type="entry name" value="LytTr DNA-binding domain"/>
    <property type="match status" value="1"/>
</dbReference>
<evidence type="ECO:0000313" key="7">
    <source>
        <dbReference type="Proteomes" id="UP001198893"/>
    </source>
</evidence>
<dbReference type="RefSeq" id="WP_227710844.1">
    <property type="nucleotide sequence ID" value="NZ_JAJEQW010000022.1"/>
</dbReference>
<dbReference type="Gene3D" id="3.40.50.2300">
    <property type="match status" value="1"/>
</dbReference>
<dbReference type="PROSITE" id="PS50110">
    <property type="entry name" value="RESPONSE_REGULATORY"/>
    <property type="match status" value="1"/>
</dbReference>
<organism evidence="6 7">
    <name type="scientific">Roseburia amylophila</name>
    <dbReference type="NCBI Taxonomy" id="2981794"/>
    <lineage>
        <taxon>Bacteria</taxon>
        <taxon>Bacillati</taxon>
        <taxon>Bacillota</taxon>
        <taxon>Clostridia</taxon>
        <taxon>Lachnospirales</taxon>
        <taxon>Lachnospiraceae</taxon>
        <taxon>Roseburia</taxon>
    </lineage>
</organism>
<dbReference type="InterPro" id="IPR007492">
    <property type="entry name" value="LytTR_DNA-bd_dom"/>
</dbReference>
<keyword evidence="6" id="KW-0238">DNA-binding</keyword>
<dbReference type="SMART" id="SM00448">
    <property type="entry name" value="REC"/>
    <property type="match status" value="1"/>
</dbReference>